<sequence length="448" mass="50336">MGVVKPSTTKPQKGGILTATGCEKLEQAIQQANESQKFPPSYGKIAQQAGIPVEVAIQILYRQGKSDLKAIQSLYRAFGVRLQRQDYEVIRTEEEVGRVEPPADCVLSPGYEGREGWLERLKVELESNDCVRLLTGISGVGKTTLLRQGVQEVGEGFERVIWIDGDRTRFPFPSLLRHILGEEIALKLPTQCPLEQQVHHLLSALQTTPQLIILDGVEAWLNPEQGIFQDNGLQPFLEGLLTQTECPSRVMVVSSSPLPVSLPQWELEGLDEAALTRLFYHWGIPLDDEASQESLREMMRVYDGHPLTLKILAGEIRSAPYYGNLRAYWHDYGYDYELALVETPDTMDSSPPLIRALERVLQRLGRLAPLAYELLCLGAMNPQGADLRGWQFLIGDFPLVEQEAAILSLKQRFLLEAEINDPQVRYSLHKFLRHVVGLTIPDHKQKGV</sequence>
<dbReference type="Gene3D" id="3.40.50.300">
    <property type="entry name" value="P-loop containing nucleotide triphosphate hydrolases"/>
    <property type="match status" value="1"/>
</dbReference>
<keyword evidence="3" id="KW-1185">Reference proteome</keyword>
<proteinExistence type="predicted"/>
<dbReference type="RefSeq" id="WP_265263920.1">
    <property type="nucleotide sequence ID" value="NZ_JAIHOM010000030.1"/>
</dbReference>
<dbReference type="Pfam" id="PF00931">
    <property type="entry name" value="NB-ARC"/>
    <property type="match status" value="1"/>
</dbReference>
<name>A0ABT3L3V8_9CYAN</name>
<dbReference type="InterPro" id="IPR027417">
    <property type="entry name" value="P-loop_NTPase"/>
</dbReference>
<dbReference type="EMBL" id="JAIHOM010000030">
    <property type="protein sequence ID" value="MCW6036181.1"/>
    <property type="molecule type" value="Genomic_DNA"/>
</dbReference>
<reference evidence="2 3" key="1">
    <citation type="submission" date="2021-08" db="EMBL/GenBank/DDBJ databases">
        <title>Draft genome sequence of Spirulina subsalsa with high tolerance to salinity and hype-accumulation of phycocyanin.</title>
        <authorList>
            <person name="Pei H."/>
            <person name="Jiang L."/>
        </authorList>
    </citation>
    <scope>NUCLEOTIDE SEQUENCE [LARGE SCALE GENOMIC DNA]</scope>
    <source>
        <strain evidence="2 3">FACHB-351</strain>
    </source>
</reference>
<dbReference type="CDD" id="cd00267">
    <property type="entry name" value="ABC_ATPase"/>
    <property type="match status" value="1"/>
</dbReference>
<dbReference type="InterPro" id="IPR002182">
    <property type="entry name" value="NB-ARC"/>
</dbReference>
<evidence type="ECO:0000313" key="2">
    <source>
        <dbReference type="EMBL" id="MCW6036181.1"/>
    </source>
</evidence>
<protein>
    <recommendedName>
        <fullName evidence="1">NB-ARC domain-containing protein</fullName>
    </recommendedName>
</protein>
<feature type="domain" description="NB-ARC" evidence="1">
    <location>
        <begin position="121"/>
        <end position="217"/>
    </location>
</feature>
<accession>A0ABT3L3V8</accession>
<gene>
    <name evidence="2" type="ORF">K4A83_07830</name>
</gene>
<evidence type="ECO:0000259" key="1">
    <source>
        <dbReference type="Pfam" id="PF00931"/>
    </source>
</evidence>
<dbReference type="Proteomes" id="UP001526426">
    <property type="component" value="Unassembled WGS sequence"/>
</dbReference>
<dbReference type="SUPFAM" id="SSF52540">
    <property type="entry name" value="P-loop containing nucleoside triphosphate hydrolases"/>
    <property type="match status" value="1"/>
</dbReference>
<dbReference type="PRINTS" id="PR00364">
    <property type="entry name" value="DISEASERSIST"/>
</dbReference>
<evidence type="ECO:0000313" key="3">
    <source>
        <dbReference type="Proteomes" id="UP001526426"/>
    </source>
</evidence>
<organism evidence="2 3">
    <name type="scientific">Spirulina subsalsa FACHB-351</name>
    <dbReference type="NCBI Taxonomy" id="234711"/>
    <lineage>
        <taxon>Bacteria</taxon>
        <taxon>Bacillati</taxon>
        <taxon>Cyanobacteriota</taxon>
        <taxon>Cyanophyceae</taxon>
        <taxon>Spirulinales</taxon>
        <taxon>Spirulinaceae</taxon>
        <taxon>Spirulina</taxon>
    </lineage>
</organism>
<comment type="caution">
    <text evidence="2">The sequence shown here is derived from an EMBL/GenBank/DDBJ whole genome shotgun (WGS) entry which is preliminary data.</text>
</comment>